<evidence type="ECO:0000313" key="3">
    <source>
        <dbReference type="EMBL" id="GAA5192665.1"/>
    </source>
</evidence>
<reference evidence="4" key="1">
    <citation type="journal article" date="2019" name="Int. J. Syst. Evol. Microbiol.">
        <title>The Global Catalogue of Microorganisms (GCM) 10K type strain sequencing project: providing services to taxonomists for standard genome sequencing and annotation.</title>
        <authorList>
            <consortium name="The Broad Institute Genomics Platform"/>
            <consortium name="The Broad Institute Genome Sequencing Center for Infectious Disease"/>
            <person name="Wu L."/>
            <person name="Ma J."/>
        </authorList>
    </citation>
    <scope>NUCLEOTIDE SEQUENCE [LARGE SCALE GENOMIC DNA]</scope>
    <source>
        <strain evidence="4">JCM 18304</strain>
    </source>
</reference>
<comment type="caution">
    <text evidence="3">The sequence shown here is derived from an EMBL/GenBank/DDBJ whole genome shotgun (WGS) entry which is preliminary data.</text>
</comment>
<name>A0ABP9SBA2_9ACTN</name>
<protein>
    <recommendedName>
        <fullName evidence="2">Carbohydrate kinase PfkB domain-containing protein</fullName>
    </recommendedName>
</protein>
<dbReference type="Gene3D" id="3.40.1190.20">
    <property type="match status" value="1"/>
</dbReference>
<evidence type="ECO:0000313" key="4">
    <source>
        <dbReference type="Proteomes" id="UP001501570"/>
    </source>
</evidence>
<dbReference type="InterPro" id="IPR011611">
    <property type="entry name" value="PfkB_dom"/>
</dbReference>
<dbReference type="SUPFAM" id="SSF53613">
    <property type="entry name" value="Ribokinase-like"/>
    <property type="match status" value="1"/>
</dbReference>
<dbReference type="EMBL" id="BAABJQ010000017">
    <property type="protein sequence ID" value="GAA5192665.1"/>
    <property type="molecule type" value="Genomic_DNA"/>
</dbReference>
<dbReference type="InterPro" id="IPR029056">
    <property type="entry name" value="Ribokinase-like"/>
</dbReference>
<proteinExistence type="predicted"/>
<dbReference type="Pfam" id="PF00294">
    <property type="entry name" value="PfkB"/>
    <property type="match status" value="1"/>
</dbReference>
<dbReference type="Proteomes" id="UP001501570">
    <property type="component" value="Unassembled WGS sequence"/>
</dbReference>
<accession>A0ABP9SBA2</accession>
<gene>
    <name evidence="3" type="ORF">GCM10023322_52770</name>
</gene>
<feature type="domain" description="Carbohydrate kinase PfkB" evidence="2">
    <location>
        <begin position="5"/>
        <end position="80"/>
    </location>
</feature>
<evidence type="ECO:0000256" key="1">
    <source>
        <dbReference type="SAM" id="MobiDB-lite"/>
    </source>
</evidence>
<evidence type="ECO:0000259" key="2">
    <source>
        <dbReference type="Pfam" id="PF00294"/>
    </source>
</evidence>
<sequence length="91" mass="9212">MFTQHGTMAGPAPAASVLDTVGAGDTFTATLPAGLHQHGLLGANYRDALHAIPAPTLTSILHTAATAASITCSRPGADPPTAQELARVRRS</sequence>
<keyword evidence="4" id="KW-1185">Reference proteome</keyword>
<organism evidence="3 4">
    <name type="scientific">Rugosimonospora acidiphila</name>
    <dbReference type="NCBI Taxonomy" id="556531"/>
    <lineage>
        <taxon>Bacteria</taxon>
        <taxon>Bacillati</taxon>
        <taxon>Actinomycetota</taxon>
        <taxon>Actinomycetes</taxon>
        <taxon>Micromonosporales</taxon>
        <taxon>Micromonosporaceae</taxon>
        <taxon>Rugosimonospora</taxon>
    </lineage>
</organism>
<feature type="region of interest" description="Disordered" evidence="1">
    <location>
        <begin position="72"/>
        <end position="91"/>
    </location>
</feature>